<dbReference type="InterPro" id="IPR051552">
    <property type="entry name" value="HptR"/>
</dbReference>
<dbReference type="InterPro" id="IPR033479">
    <property type="entry name" value="dCache_1"/>
</dbReference>
<keyword evidence="7 9" id="KW-1133">Transmembrane helix</keyword>
<evidence type="ECO:0000256" key="9">
    <source>
        <dbReference type="SAM" id="Phobius"/>
    </source>
</evidence>
<dbReference type="InterPro" id="IPR010559">
    <property type="entry name" value="Sig_transdc_His_kin_internal"/>
</dbReference>
<keyword evidence="6 11" id="KW-0418">Kinase</keyword>
<sequence length="601" mass="68498">MNKLKNKFMNITIRSKMVWSYIVASLIPFCVFGMIGISVFTGQAKKSVSQHADQMMSQVKTSIDVYVNSIDKIANFIICGMENTDFGSMKSEEDVFWKQAKLNLENILDNLAVSNKEIAGIFVATENDLCTNTGMMRISRDSFKNEDWYRQAAAHPDEMQIISNIAGRNIATDKSYSIDDVFSIAKAIKNANTGEIMGVLLLDIKHDIISQSIQNVTIGDNGFVFVLDKDDRMVYTLPNKVTYRIDPSWLTPEQVPVDARINGENYQIRYEESEYTGWKIVGVFSLDEIMGSTNSMFYILTGGLAMTLIFVLVISLKISQTITNPVVELKLLMREAASGNLAVRFDGNYKDEVSELGYGFNHMLIQIESLVDMVYVEQKNKRMAELKVLQEQIKPHFLYNTLDTISWMAREYKADDIVRLVDALTNMFRIGLSKGRDYIKVEQEIKYVSNYLYIQKIRYGPKLNYELFVDDGLNQCVVPKLMLQPLVENAIYHGIKTKRGQGHLIIRCESAADNWMEFTVEDDGAGMTREKAEQINALLNEHSRLEENQSFGLFYIKERLRIRYGDKFCVRVTSELGEGTKVTILIPQSVDVLEGGYRDEK</sequence>
<dbReference type="AlphaFoldDB" id="A0A4V6HR81"/>
<feature type="domain" description="HAMP" evidence="10">
    <location>
        <begin position="320"/>
        <end position="372"/>
    </location>
</feature>
<dbReference type="InterPro" id="IPR003594">
    <property type="entry name" value="HATPase_dom"/>
</dbReference>
<dbReference type="CDD" id="cd06225">
    <property type="entry name" value="HAMP"/>
    <property type="match status" value="1"/>
</dbReference>
<feature type="transmembrane region" description="Helical" evidence="9">
    <location>
        <begin position="296"/>
        <end position="316"/>
    </location>
</feature>
<keyword evidence="8 9" id="KW-0472">Membrane</keyword>
<evidence type="ECO:0000256" key="8">
    <source>
        <dbReference type="ARBA" id="ARBA00023136"/>
    </source>
</evidence>
<keyword evidence="12" id="KW-1185">Reference proteome</keyword>
<dbReference type="Pfam" id="PF02743">
    <property type="entry name" value="dCache_1"/>
    <property type="match status" value="1"/>
</dbReference>
<proteinExistence type="predicted"/>
<dbReference type="SUPFAM" id="SSF158472">
    <property type="entry name" value="HAMP domain-like"/>
    <property type="match status" value="1"/>
</dbReference>
<evidence type="ECO:0000313" key="12">
    <source>
        <dbReference type="Proteomes" id="UP000306509"/>
    </source>
</evidence>
<dbReference type="EMBL" id="QGQD01000107">
    <property type="protein sequence ID" value="TLC97997.1"/>
    <property type="molecule type" value="Genomic_DNA"/>
</dbReference>
<dbReference type="Gene3D" id="3.30.565.10">
    <property type="entry name" value="Histidine kinase-like ATPase, C-terminal domain"/>
    <property type="match status" value="1"/>
</dbReference>
<evidence type="ECO:0000256" key="2">
    <source>
        <dbReference type="ARBA" id="ARBA00022475"/>
    </source>
</evidence>
<evidence type="ECO:0000256" key="3">
    <source>
        <dbReference type="ARBA" id="ARBA00022553"/>
    </source>
</evidence>
<dbReference type="Pfam" id="PF06580">
    <property type="entry name" value="His_kinase"/>
    <property type="match status" value="1"/>
</dbReference>
<dbReference type="Pfam" id="PF02518">
    <property type="entry name" value="HATPase_c"/>
    <property type="match status" value="1"/>
</dbReference>
<dbReference type="EC" id="2.7.13.3" evidence="11"/>
<dbReference type="PANTHER" id="PTHR42713:SF2">
    <property type="entry name" value="TWO-COMPONENT SENSOR KINASE YESM"/>
    <property type="match status" value="1"/>
</dbReference>
<organism evidence="11 12">
    <name type="scientific">Robinsoniella peoriensis</name>
    <dbReference type="NCBI Taxonomy" id="180332"/>
    <lineage>
        <taxon>Bacteria</taxon>
        <taxon>Bacillati</taxon>
        <taxon>Bacillota</taxon>
        <taxon>Clostridia</taxon>
        <taxon>Lachnospirales</taxon>
        <taxon>Lachnospiraceae</taxon>
        <taxon>Robinsoniella</taxon>
    </lineage>
</organism>
<dbReference type="SMART" id="SM00304">
    <property type="entry name" value="HAMP"/>
    <property type="match status" value="1"/>
</dbReference>
<dbReference type="RefSeq" id="WP_138004097.1">
    <property type="nucleotide sequence ID" value="NZ_QGQD01000107.1"/>
</dbReference>
<dbReference type="Gene3D" id="6.10.340.10">
    <property type="match status" value="1"/>
</dbReference>
<evidence type="ECO:0000256" key="5">
    <source>
        <dbReference type="ARBA" id="ARBA00022692"/>
    </source>
</evidence>
<keyword evidence="5 9" id="KW-0812">Transmembrane</keyword>
<keyword evidence="3" id="KW-0597">Phosphoprotein</keyword>
<evidence type="ECO:0000256" key="7">
    <source>
        <dbReference type="ARBA" id="ARBA00022989"/>
    </source>
</evidence>
<dbReference type="InterPro" id="IPR036890">
    <property type="entry name" value="HATPase_C_sf"/>
</dbReference>
<dbReference type="PROSITE" id="PS50885">
    <property type="entry name" value="HAMP"/>
    <property type="match status" value="1"/>
</dbReference>
<dbReference type="STRING" id="180332.GCA_000797495_01712"/>
<dbReference type="Pfam" id="PF00672">
    <property type="entry name" value="HAMP"/>
    <property type="match status" value="1"/>
</dbReference>
<feature type="transmembrane region" description="Helical" evidence="9">
    <location>
        <begin position="21"/>
        <end position="40"/>
    </location>
</feature>
<reference evidence="11 12" key="1">
    <citation type="journal article" date="2019" name="Anaerobe">
        <title>Detection of Robinsoniella peoriensis in multiple bone samples of a trauma patient.</title>
        <authorList>
            <person name="Schrottner P."/>
            <person name="Hartwich K."/>
            <person name="Bunk B."/>
            <person name="Schober I."/>
            <person name="Helbig S."/>
            <person name="Rudolph W.W."/>
            <person name="Gunzer F."/>
        </authorList>
    </citation>
    <scope>NUCLEOTIDE SEQUENCE [LARGE SCALE GENOMIC DNA]</scope>
    <source>
        <strain evidence="11 12">DSM 106044</strain>
    </source>
</reference>
<name>A0A4V6HR81_9FIRM</name>
<dbReference type="Gene3D" id="3.30.450.20">
    <property type="entry name" value="PAS domain"/>
    <property type="match status" value="1"/>
</dbReference>
<dbReference type="Proteomes" id="UP000306509">
    <property type="component" value="Unassembled WGS sequence"/>
</dbReference>
<dbReference type="PANTHER" id="PTHR42713">
    <property type="entry name" value="HISTIDINE KINASE-RELATED"/>
    <property type="match status" value="1"/>
</dbReference>
<keyword evidence="4 11" id="KW-0808">Transferase</keyword>
<dbReference type="GO" id="GO:0005886">
    <property type="term" value="C:plasma membrane"/>
    <property type="evidence" value="ECO:0007669"/>
    <property type="project" value="UniProtKB-SubCell"/>
</dbReference>
<evidence type="ECO:0000313" key="11">
    <source>
        <dbReference type="EMBL" id="TLC97997.1"/>
    </source>
</evidence>
<protein>
    <submittedName>
        <fullName evidence="11">Sensor histidine kinase YpdA</fullName>
        <ecNumber evidence="11">2.7.13.3</ecNumber>
    </submittedName>
</protein>
<gene>
    <name evidence="11" type="primary">ypdA_39</name>
    <name evidence="11" type="ORF">DSM106044_05365</name>
</gene>
<evidence type="ECO:0000256" key="1">
    <source>
        <dbReference type="ARBA" id="ARBA00004651"/>
    </source>
</evidence>
<comment type="caution">
    <text evidence="11">The sequence shown here is derived from an EMBL/GenBank/DDBJ whole genome shotgun (WGS) entry which is preliminary data.</text>
</comment>
<evidence type="ECO:0000256" key="4">
    <source>
        <dbReference type="ARBA" id="ARBA00022679"/>
    </source>
</evidence>
<accession>A0A4V6HR81</accession>
<evidence type="ECO:0000256" key="6">
    <source>
        <dbReference type="ARBA" id="ARBA00022777"/>
    </source>
</evidence>
<dbReference type="InterPro" id="IPR003660">
    <property type="entry name" value="HAMP_dom"/>
</dbReference>
<evidence type="ECO:0000259" key="10">
    <source>
        <dbReference type="PROSITE" id="PS50885"/>
    </source>
</evidence>
<dbReference type="GO" id="GO:0000155">
    <property type="term" value="F:phosphorelay sensor kinase activity"/>
    <property type="evidence" value="ECO:0007669"/>
    <property type="project" value="InterPro"/>
</dbReference>
<keyword evidence="2" id="KW-1003">Cell membrane</keyword>
<dbReference type="SUPFAM" id="SSF55874">
    <property type="entry name" value="ATPase domain of HSP90 chaperone/DNA topoisomerase II/histidine kinase"/>
    <property type="match status" value="1"/>
</dbReference>
<comment type="subcellular location">
    <subcellularLocation>
        <location evidence="1">Cell membrane</location>
        <topology evidence="1">Multi-pass membrane protein</topology>
    </subcellularLocation>
</comment>